<keyword evidence="3" id="KW-1185">Reference proteome</keyword>
<proteinExistence type="predicted"/>
<gene>
    <name evidence="2" type="ORF">SISNIDRAFT_173544</name>
</gene>
<evidence type="ECO:0000313" key="3">
    <source>
        <dbReference type="Proteomes" id="UP000076722"/>
    </source>
</evidence>
<accession>A0A164RVE4</accession>
<protein>
    <submittedName>
        <fullName evidence="2">Uncharacterized protein</fullName>
    </submittedName>
</protein>
<sequence>MKTVFVNAFVFQLPIVVVVMNFSSKKQQQVVCRQQRSKVVLRNCSGRSCFILTLRD</sequence>
<reference evidence="2 3" key="1">
    <citation type="journal article" date="2016" name="Mol. Biol. Evol.">
        <title>Comparative Genomics of Early-Diverging Mushroom-Forming Fungi Provides Insights into the Origins of Lignocellulose Decay Capabilities.</title>
        <authorList>
            <person name="Nagy L.G."/>
            <person name="Riley R."/>
            <person name="Tritt A."/>
            <person name="Adam C."/>
            <person name="Daum C."/>
            <person name="Floudas D."/>
            <person name="Sun H."/>
            <person name="Yadav J.S."/>
            <person name="Pangilinan J."/>
            <person name="Larsson K.H."/>
            <person name="Matsuura K."/>
            <person name="Barry K."/>
            <person name="Labutti K."/>
            <person name="Kuo R."/>
            <person name="Ohm R.A."/>
            <person name="Bhattacharya S.S."/>
            <person name="Shirouzu T."/>
            <person name="Yoshinaga Y."/>
            <person name="Martin F.M."/>
            <person name="Grigoriev I.V."/>
            <person name="Hibbett D.S."/>
        </authorList>
    </citation>
    <scope>NUCLEOTIDE SEQUENCE [LARGE SCALE GENOMIC DNA]</scope>
    <source>
        <strain evidence="2 3">HHB9708</strain>
    </source>
</reference>
<keyword evidence="1" id="KW-0472">Membrane</keyword>
<keyword evidence="1" id="KW-1133">Transmembrane helix</keyword>
<evidence type="ECO:0000256" key="1">
    <source>
        <dbReference type="SAM" id="Phobius"/>
    </source>
</evidence>
<name>A0A164RVE4_9AGAM</name>
<organism evidence="2 3">
    <name type="scientific">Sistotremastrum niveocremeum HHB9708</name>
    <dbReference type="NCBI Taxonomy" id="1314777"/>
    <lineage>
        <taxon>Eukaryota</taxon>
        <taxon>Fungi</taxon>
        <taxon>Dikarya</taxon>
        <taxon>Basidiomycota</taxon>
        <taxon>Agaricomycotina</taxon>
        <taxon>Agaricomycetes</taxon>
        <taxon>Sistotremastrales</taxon>
        <taxon>Sistotremastraceae</taxon>
        <taxon>Sertulicium</taxon>
        <taxon>Sertulicium niveocremeum</taxon>
    </lineage>
</organism>
<keyword evidence="1" id="KW-0812">Transmembrane</keyword>
<dbReference type="AlphaFoldDB" id="A0A164RVE4"/>
<dbReference type="Proteomes" id="UP000076722">
    <property type="component" value="Unassembled WGS sequence"/>
</dbReference>
<evidence type="ECO:0000313" key="2">
    <source>
        <dbReference type="EMBL" id="KZS90925.1"/>
    </source>
</evidence>
<feature type="transmembrane region" description="Helical" evidence="1">
    <location>
        <begin position="6"/>
        <end position="23"/>
    </location>
</feature>
<dbReference type="EMBL" id="KV419418">
    <property type="protein sequence ID" value="KZS90925.1"/>
    <property type="molecule type" value="Genomic_DNA"/>
</dbReference>